<dbReference type="Proteomes" id="UP000007384">
    <property type="component" value="Chromosome"/>
</dbReference>
<evidence type="ECO:0000313" key="2">
    <source>
        <dbReference type="Proteomes" id="UP000007384"/>
    </source>
</evidence>
<gene>
    <name evidence="1" type="ordered locus">Ferpe_1576</name>
</gene>
<protein>
    <submittedName>
        <fullName evidence="1">Uncharacterized protein</fullName>
    </submittedName>
</protein>
<keyword evidence="2" id="KW-1185">Reference proteome</keyword>
<proteinExistence type="predicted"/>
<dbReference type="EMBL" id="CP003260">
    <property type="protein sequence ID" value="AFG35640.1"/>
    <property type="molecule type" value="Genomic_DNA"/>
</dbReference>
<dbReference type="AlphaFoldDB" id="H9UDP7"/>
<dbReference type="PATRIC" id="fig|771875.3.peg.1596"/>
<organism evidence="1 2">
    <name type="scientific">Fervidobacterium pennivorans (strain DSM 9078 / Ven5)</name>
    <dbReference type="NCBI Taxonomy" id="771875"/>
    <lineage>
        <taxon>Bacteria</taxon>
        <taxon>Thermotogati</taxon>
        <taxon>Thermotogota</taxon>
        <taxon>Thermotogae</taxon>
        <taxon>Thermotogales</taxon>
        <taxon>Fervidobacteriaceae</taxon>
        <taxon>Fervidobacterium</taxon>
    </lineage>
</organism>
<evidence type="ECO:0000313" key="1">
    <source>
        <dbReference type="EMBL" id="AFG35640.1"/>
    </source>
</evidence>
<sequence length="209" mass="24815">MNLITIGQGNIPNNKDIDFKNLKIVLFYSNCTENISFKEYWLKVKTNDTYKLFLNNQEICYNIFGDEKIELGKKVFFKKTLSKDTILTQNFKIDLLIFDSNGRQRTTFMPEIDEKFTLLVSGKFFNNRNSQLRETLSIVLSIDKRIVFLFTKELEREFHFEKDFYLFPILQRFREKGNLIPIEIKCMTLLSGICLLDKNIKVGRLIYKK</sequence>
<dbReference type="KEGG" id="fpe:Ferpe_1576"/>
<reference evidence="1" key="1">
    <citation type="submission" date="2012-03" db="EMBL/GenBank/DDBJ databases">
        <title>Complete sequence of Fervidobacterium pennivorans DSM 9078.</title>
        <authorList>
            <consortium name="US DOE Joint Genome Institute"/>
            <person name="Lucas S."/>
            <person name="Han J."/>
            <person name="Lapidus A."/>
            <person name="Cheng J.-F."/>
            <person name="Goodwin L."/>
            <person name="Pitluck S."/>
            <person name="Peters L."/>
            <person name="Ovchinnikova G."/>
            <person name="Lu M."/>
            <person name="Detter J.C."/>
            <person name="Han C."/>
            <person name="Tapia R."/>
            <person name="Land M."/>
            <person name="Hauser L."/>
            <person name="Kyrpides N."/>
            <person name="Ivanova N."/>
            <person name="Pagani I."/>
            <person name="Noll K.M."/>
            <person name="Woyke T."/>
        </authorList>
    </citation>
    <scope>NUCLEOTIDE SEQUENCE</scope>
    <source>
        <strain evidence="1">DSM 9078</strain>
    </source>
</reference>
<accession>H9UDP7</accession>
<dbReference type="HOGENOM" id="CLU_1313865_0_0_0"/>
<dbReference type="RefSeq" id="WP_014452075.1">
    <property type="nucleotide sequence ID" value="NC_017095.1"/>
</dbReference>
<name>H9UDP7_FERPD</name>
<dbReference type="STRING" id="771875.Ferpe_1576"/>